<dbReference type="PROSITE" id="PS51186">
    <property type="entry name" value="GNAT"/>
    <property type="match status" value="1"/>
</dbReference>
<dbReference type="Pfam" id="PF00583">
    <property type="entry name" value="Acetyltransf_1"/>
    <property type="match status" value="1"/>
</dbReference>
<dbReference type="EC" id="2.3.1.-" evidence="6"/>
<dbReference type="Proteomes" id="UP000049855">
    <property type="component" value="Unassembled WGS sequence"/>
</dbReference>
<sequence>MIRYLEYSDLTSILEIYNEAILNTTAVYDYKPHTLEDRTSWYEQKVTDGFPILVFEDNNTVVGFATFGPFRAWPAYKYTIEHSVYVHKDHRGKHIGTSLLKELIKIANTKGYATMVAGIDASNEGSRLMHNKLGFSQSGTIRKAGFKFGKWLDLIFYQYQLQGPEIPIEE</sequence>
<evidence type="ECO:0000256" key="3">
    <source>
        <dbReference type="ARBA" id="ARBA00050603"/>
    </source>
</evidence>
<evidence type="ECO:0000313" key="7">
    <source>
        <dbReference type="Proteomes" id="UP000049855"/>
    </source>
</evidence>
<keyword evidence="1 6" id="KW-0808">Transferase</keyword>
<proteinExistence type="predicted"/>
<dbReference type="GO" id="GO:0016747">
    <property type="term" value="F:acyltransferase activity, transferring groups other than amino-acyl groups"/>
    <property type="evidence" value="ECO:0007669"/>
    <property type="project" value="InterPro"/>
</dbReference>
<accession>A0A0U1L2S0</accession>
<evidence type="ECO:0000313" key="6">
    <source>
        <dbReference type="EMBL" id="CQR73946.1"/>
    </source>
</evidence>
<keyword evidence="2 6" id="KW-0012">Acyltransferase</keyword>
<dbReference type="AlphaFoldDB" id="A0A0U1L2S0"/>
<gene>
    <name evidence="6" type="ORF">SpAn4DRAFT_0408</name>
</gene>
<protein>
    <submittedName>
        <fullName evidence="6">Phosphinothricin N-acetyltransferase</fullName>
        <ecNumber evidence="6">2.3.1.-</ecNumber>
    </submittedName>
</protein>
<evidence type="ECO:0000259" key="5">
    <source>
        <dbReference type="PROSITE" id="PS51186"/>
    </source>
</evidence>
<organism evidence="6 7">
    <name type="scientific">Sporomusa ovata</name>
    <dbReference type="NCBI Taxonomy" id="2378"/>
    <lineage>
        <taxon>Bacteria</taxon>
        <taxon>Bacillati</taxon>
        <taxon>Bacillota</taxon>
        <taxon>Negativicutes</taxon>
        <taxon>Selenomonadales</taxon>
        <taxon>Sporomusaceae</taxon>
        <taxon>Sporomusa</taxon>
    </lineage>
</organism>
<dbReference type="CDD" id="cd04301">
    <property type="entry name" value="NAT_SF"/>
    <property type="match status" value="1"/>
</dbReference>
<dbReference type="EMBL" id="CTRP01000014">
    <property type="protein sequence ID" value="CQR73946.1"/>
    <property type="molecule type" value="Genomic_DNA"/>
</dbReference>
<feature type="domain" description="N-acetyltransferase" evidence="5">
    <location>
        <begin position="1"/>
        <end position="153"/>
    </location>
</feature>
<comment type="catalytic activity">
    <reaction evidence="3">
        <text>L-methionine sulfoximine + acetyl-CoA = N-acetyl-L-methionine sulfoximine + CoA + H(+)</text>
        <dbReference type="Rhea" id="RHEA:47660"/>
        <dbReference type="ChEBI" id="CHEBI:15378"/>
        <dbReference type="ChEBI" id="CHEBI:57287"/>
        <dbReference type="ChEBI" id="CHEBI:57288"/>
        <dbReference type="ChEBI" id="CHEBI:87826"/>
        <dbReference type="ChEBI" id="CHEBI:87827"/>
    </reaction>
</comment>
<dbReference type="PANTHER" id="PTHR43072:SF23">
    <property type="entry name" value="UPF0039 PROTEIN C11D3.02C"/>
    <property type="match status" value="1"/>
</dbReference>
<dbReference type="Gene3D" id="3.40.630.30">
    <property type="match status" value="1"/>
</dbReference>
<dbReference type="FunFam" id="3.40.630.30:FF:000026">
    <property type="entry name" value="Phosphinothricin acetyltransferase"/>
    <property type="match status" value="1"/>
</dbReference>
<dbReference type="SUPFAM" id="SSF55729">
    <property type="entry name" value="Acyl-CoA N-acyltransferases (Nat)"/>
    <property type="match status" value="1"/>
</dbReference>
<keyword evidence="7" id="KW-1185">Reference proteome</keyword>
<evidence type="ECO:0000256" key="2">
    <source>
        <dbReference type="ARBA" id="ARBA00023315"/>
    </source>
</evidence>
<dbReference type="InterPro" id="IPR016181">
    <property type="entry name" value="Acyl_CoA_acyltransferase"/>
</dbReference>
<reference evidence="7" key="1">
    <citation type="submission" date="2015-03" db="EMBL/GenBank/DDBJ databases">
        <authorList>
            <person name="Nijsse Bart"/>
        </authorList>
    </citation>
    <scope>NUCLEOTIDE SEQUENCE [LARGE SCALE GENOMIC DNA]</scope>
</reference>
<name>A0A0U1L2S0_9FIRM</name>
<dbReference type="RefSeq" id="WP_021169948.1">
    <property type="nucleotide sequence ID" value="NZ_CTRP01000014.1"/>
</dbReference>
<dbReference type="InterPro" id="IPR000182">
    <property type="entry name" value="GNAT_dom"/>
</dbReference>
<dbReference type="PANTHER" id="PTHR43072">
    <property type="entry name" value="N-ACETYLTRANSFERASE"/>
    <property type="match status" value="1"/>
</dbReference>
<evidence type="ECO:0000256" key="1">
    <source>
        <dbReference type="ARBA" id="ARBA00022679"/>
    </source>
</evidence>
<evidence type="ECO:0000256" key="4">
    <source>
        <dbReference type="ARBA" id="ARBA00051334"/>
    </source>
</evidence>
<comment type="catalytic activity">
    <reaction evidence="4">
        <text>L-methionine sulfone + acetyl-CoA = N-acetyl-L-methionine sulfone + CoA + H(+)</text>
        <dbReference type="Rhea" id="RHEA:47656"/>
        <dbReference type="ChEBI" id="CHEBI:15378"/>
        <dbReference type="ChEBI" id="CHEBI:57287"/>
        <dbReference type="ChEBI" id="CHEBI:57288"/>
        <dbReference type="ChEBI" id="CHEBI:87824"/>
        <dbReference type="ChEBI" id="CHEBI:87825"/>
    </reaction>
</comment>